<gene>
    <name evidence="2" type="ORF">QE152_g13510</name>
</gene>
<dbReference type="EMBL" id="JASPKY010000129">
    <property type="protein sequence ID" value="KAK9731622.1"/>
    <property type="molecule type" value="Genomic_DNA"/>
</dbReference>
<dbReference type="PRINTS" id="PR01217">
    <property type="entry name" value="PRICHEXTENSN"/>
</dbReference>
<organism evidence="2 3">
    <name type="scientific">Popillia japonica</name>
    <name type="common">Japanese beetle</name>
    <dbReference type="NCBI Taxonomy" id="7064"/>
    <lineage>
        <taxon>Eukaryota</taxon>
        <taxon>Metazoa</taxon>
        <taxon>Ecdysozoa</taxon>
        <taxon>Arthropoda</taxon>
        <taxon>Hexapoda</taxon>
        <taxon>Insecta</taxon>
        <taxon>Pterygota</taxon>
        <taxon>Neoptera</taxon>
        <taxon>Endopterygota</taxon>
        <taxon>Coleoptera</taxon>
        <taxon>Polyphaga</taxon>
        <taxon>Scarabaeiformia</taxon>
        <taxon>Scarabaeidae</taxon>
        <taxon>Rutelinae</taxon>
        <taxon>Popillia</taxon>
    </lineage>
</organism>
<dbReference type="Proteomes" id="UP001458880">
    <property type="component" value="Unassembled WGS sequence"/>
</dbReference>
<feature type="region of interest" description="Disordered" evidence="1">
    <location>
        <begin position="493"/>
        <end position="552"/>
    </location>
</feature>
<proteinExistence type="predicted"/>
<feature type="region of interest" description="Disordered" evidence="1">
    <location>
        <begin position="169"/>
        <end position="304"/>
    </location>
</feature>
<dbReference type="AlphaFoldDB" id="A0AAW1LBL2"/>
<evidence type="ECO:0000313" key="3">
    <source>
        <dbReference type="Proteomes" id="UP001458880"/>
    </source>
</evidence>
<reference evidence="2 3" key="1">
    <citation type="journal article" date="2024" name="BMC Genomics">
        <title>De novo assembly and annotation of Popillia japonica's genome with initial clues to its potential as an invasive pest.</title>
        <authorList>
            <person name="Cucini C."/>
            <person name="Boschi S."/>
            <person name="Funari R."/>
            <person name="Cardaioli E."/>
            <person name="Iannotti N."/>
            <person name="Marturano G."/>
            <person name="Paoli F."/>
            <person name="Bruttini M."/>
            <person name="Carapelli A."/>
            <person name="Frati F."/>
            <person name="Nardi F."/>
        </authorList>
    </citation>
    <scope>NUCLEOTIDE SEQUENCE [LARGE SCALE GENOMIC DNA]</scope>
    <source>
        <strain evidence="2">DMR45628</strain>
    </source>
</reference>
<sequence length="612" mass="67972">MLQHATCVAQSPSPQARASYVCIFFWKVRRKDLYNETTSNKMQQEIDQRLYTDIDELAPYNTVEITSYQPDEIEMMCAREFETINSNATTNLTVPNTGNTPSLLSPSTIIPPLPIPYLPDEEYRKLHRTERNVFKVKIDRRLGRGRRQCPATIPNDSELGTRLQYLLTTGRRQARGEDPSGIDPQPGPYRINLFPEQRIDPQPGPSRIIDMFPELPPLPQHDPSGIDPQPGPSRIDMFLEQPPLPQLDPSGIDPQQPGQSRIDMFPEQPHPSPGPSRIIDMFPELPPLPQHDPSGIDPQPGPSRIDMFLEQPPLPQLDPSGIDPQQPGQSRIDMFPEQPHPSPITPLHSSPYTNRLPMVASPFSSIDFFSPINQNISSTPVPSCTTPVPSCSTPVPSFSTPVPSCSTPVPSIPVPVPSSPQLACSDSTTFSSMFPLTQLNFNLKFSNLTTSPTEFILRVVLYHWRNVTSISLTGIIEFKMITEDFEVEVRFRRRPHHRSSSSPAPPRSPSPTGSPSPPPRSLSPPGSPSPPPRSPSPTPLHQPPASLDSSFQTPLLVSSGRDRVMLALNLHQPPASLDSSFQTPLLVSSGRDRVMLALNLHQARRRLEQRNS</sequence>
<evidence type="ECO:0000313" key="2">
    <source>
        <dbReference type="EMBL" id="KAK9731622.1"/>
    </source>
</evidence>
<name>A0AAW1LBL2_POPJA</name>
<comment type="caution">
    <text evidence="2">The sequence shown here is derived from an EMBL/GenBank/DDBJ whole genome shotgun (WGS) entry which is preliminary data.</text>
</comment>
<evidence type="ECO:0000256" key="1">
    <source>
        <dbReference type="SAM" id="MobiDB-lite"/>
    </source>
</evidence>
<protein>
    <submittedName>
        <fullName evidence="2">Uncharacterized protein</fullName>
    </submittedName>
</protein>
<accession>A0AAW1LBL2</accession>
<keyword evidence="3" id="KW-1185">Reference proteome</keyword>
<feature type="compositionally biased region" description="Pro residues" evidence="1">
    <location>
        <begin position="503"/>
        <end position="542"/>
    </location>
</feature>